<dbReference type="PATRIC" id="fig|1212765.3.peg.426"/>
<dbReference type="AlphaFoldDB" id="I7CJE4"/>
<proteinExistence type="predicted"/>
<accession>I7CJE4</accession>
<gene>
    <name evidence="2" type="ordered locus">MHLP_01895</name>
</gene>
<sequence>MAAWGCAALGTVGVGGIVYAVIPKGDATAKGNSGPQENPVPVTDEAGDNKLQQGKEAKFKFTNKKTTNPVVLSCKPSNGSKWPKLSMTIESDSAKKATIKCSDDDKKQELKDQKIPVTGSKDTDLIQCKLKDSKNELEFECTQKEGKDVNVKLESSGKEVILEWT</sequence>
<protein>
    <submittedName>
        <fullName evidence="2">Uncharacterized protein</fullName>
    </submittedName>
</protein>
<dbReference type="Proteomes" id="UP000006502">
    <property type="component" value="Chromosome"/>
</dbReference>
<evidence type="ECO:0000313" key="2">
    <source>
        <dbReference type="EMBL" id="AFO51959.1"/>
    </source>
</evidence>
<dbReference type="KEGG" id="mhl:MHLP_01895"/>
<keyword evidence="3" id="KW-1185">Reference proteome</keyword>
<dbReference type="EMBL" id="CP003731">
    <property type="protein sequence ID" value="AFO51959.1"/>
    <property type="molecule type" value="Genomic_DNA"/>
</dbReference>
<evidence type="ECO:0000256" key="1">
    <source>
        <dbReference type="SAM" id="MobiDB-lite"/>
    </source>
</evidence>
<dbReference type="HOGENOM" id="CLU_1609000_0_0_14"/>
<feature type="region of interest" description="Disordered" evidence="1">
    <location>
        <begin position="25"/>
        <end position="49"/>
    </location>
</feature>
<evidence type="ECO:0000313" key="3">
    <source>
        <dbReference type="Proteomes" id="UP000006502"/>
    </source>
</evidence>
<reference evidence="2 3" key="1">
    <citation type="journal article" date="2012" name="J. Bacteriol.">
        <title>Genome Sequence of "Candidatus Mycoplasma haemolamae" Strain Purdue, a Red Blood Cell Pathogen of Alpacas (Vicugna pacos) and Llamas (Lama glama).</title>
        <authorList>
            <person name="Guimaraes A.M."/>
            <person name="Toth B."/>
            <person name="Santos A.P."/>
            <person name="do Nascimento N.C."/>
            <person name="Kritchevsky J.E."/>
            <person name="Messick J.B."/>
        </authorList>
    </citation>
    <scope>NUCLEOTIDE SEQUENCE [LARGE SCALE GENOMIC DNA]</scope>
    <source>
        <strain evidence="2 3">Purdue</strain>
    </source>
</reference>
<reference evidence="3" key="2">
    <citation type="submission" date="2012-07" db="EMBL/GenBank/DDBJ databases">
        <title>Complete genome sequence of 'Candidatus Mycoplasma haemolamae'.</title>
        <authorList>
            <person name="Guimaraes A.M.S."/>
            <person name="Toth B."/>
            <person name="Santos A.P."/>
            <person name="Nascimento N.C."/>
            <person name="Sojka J.E."/>
            <person name="Messick J.B."/>
        </authorList>
    </citation>
    <scope>NUCLEOTIDE SEQUENCE [LARGE SCALE GENOMIC DNA]</scope>
    <source>
        <strain evidence="3">Purdue</strain>
    </source>
</reference>
<name>I7CJE4_MYCHA</name>
<organism evidence="2 3">
    <name type="scientific">Mycoplasma haematolamae (strain Purdue)</name>
    <dbReference type="NCBI Taxonomy" id="1212765"/>
    <lineage>
        <taxon>Bacteria</taxon>
        <taxon>Bacillati</taxon>
        <taxon>Mycoplasmatota</taxon>
        <taxon>Mollicutes</taxon>
        <taxon>Mycoplasmataceae</taxon>
        <taxon>Mycoplasma</taxon>
    </lineage>
</organism>